<name>A0AA36UN38_9NEIS</name>
<sequence length="140" mass="14777">MSFSVPTVLCVLHQHNHQFAVVGGFDGDIFAAVRLQDAALPQFLPFSAVKQKYRAAFGLGNQQGVAGVVVAGDFLAFGQGFTDDGVVGAFKDFARALGDFGGRRGCGGETDEDGEKLGFDVFHDGFPLVADKIYGGLKSQ</sequence>
<reference evidence="1 2" key="1">
    <citation type="submission" date="2011-05" db="EMBL/GenBank/DDBJ databases">
        <authorList>
            <person name="Muzny D."/>
            <person name="Qin X."/>
            <person name="Deng J."/>
            <person name="Jiang H."/>
            <person name="Liu Y."/>
            <person name="Qu J."/>
            <person name="Song X.-Z."/>
            <person name="Zhang L."/>
            <person name="Thornton R."/>
            <person name="Coyle M."/>
            <person name="Francisco L."/>
            <person name="Jackson L."/>
            <person name="Javaid M."/>
            <person name="Korchina V."/>
            <person name="Kovar C."/>
            <person name="Mata R."/>
            <person name="Mathew T."/>
            <person name="Ngo R."/>
            <person name="Nguyen L."/>
            <person name="Nguyen N."/>
            <person name="Okwuonu G."/>
            <person name="Ongeri F."/>
            <person name="Pham C."/>
            <person name="Simmons D."/>
            <person name="Wilczek-Boney K."/>
            <person name="Hale W."/>
            <person name="Jakkamsetti A."/>
            <person name="Pham P."/>
            <person name="Ruth R."/>
            <person name="San Lucas F."/>
            <person name="Warren J."/>
            <person name="Zhang J."/>
            <person name="Zhao Z."/>
            <person name="Zhou C."/>
            <person name="Zhu D."/>
            <person name="Lee S."/>
            <person name="Bess C."/>
            <person name="Blankenburg K."/>
            <person name="Forbes L."/>
            <person name="Fu Q."/>
            <person name="Gubbala S."/>
            <person name="Hirani K."/>
            <person name="Jayaseelan J.C."/>
            <person name="Lara F."/>
            <person name="Munidasa M."/>
            <person name="Palculict T."/>
            <person name="Patil S."/>
            <person name="Pu L.-L."/>
            <person name="Saada N."/>
            <person name="Tang L."/>
            <person name="Weissenberger G."/>
            <person name="Zhu Y."/>
            <person name="Hemphill L."/>
            <person name="Shang Y."/>
            <person name="Youmans B."/>
            <person name="Ayvaz T."/>
            <person name="Ross M."/>
            <person name="Santibanez J."/>
            <person name="Aqrawi P."/>
            <person name="Gross S."/>
            <person name="Joshi V."/>
            <person name="Fowler G."/>
            <person name="Nazareth L."/>
            <person name="Reid J."/>
            <person name="Worley K."/>
            <person name="Petrosino J."/>
            <person name="Highlander S."/>
            <person name="Gibbs R."/>
        </authorList>
    </citation>
    <scope>NUCLEOTIDE SEQUENCE [LARGE SCALE GENOMIC DNA]</scope>
    <source>
        <strain evidence="1 2">ATCC 33926</strain>
    </source>
</reference>
<dbReference type="EMBL" id="AFQE01000009">
    <property type="protein sequence ID" value="EGQ78483.1"/>
    <property type="molecule type" value="Genomic_DNA"/>
</dbReference>
<evidence type="ECO:0000313" key="2">
    <source>
        <dbReference type="Proteomes" id="UP000004982"/>
    </source>
</evidence>
<dbReference type="Proteomes" id="UP000004982">
    <property type="component" value="Unassembled WGS sequence"/>
</dbReference>
<gene>
    <name evidence="1" type="ORF">HMPREF9418_0096</name>
</gene>
<evidence type="ECO:0000313" key="1">
    <source>
        <dbReference type="EMBL" id="EGQ78483.1"/>
    </source>
</evidence>
<comment type="caution">
    <text evidence="1">The sequence shown here is derived from an EMBL/GenBank/DDBJ whole genome shotgun (WGS) entry which is preliminary data.</text>
</comment>
<protein>
    <submittedName>
        <fullName evidence="1">Uncharacterized protein</fullName>
    </submittedName>
</protein>
<proteinExistence type="predicted"/>
<dbReference type="AlphaFoldDB" id="A0AA36UN38"/>
<organism evidence="1 2">
    <name type="scientific">Neisseria macacae ATCC 33926</name>
    <dbReference type="NCBI Taxonomy" id="997348"/>
    <lineage>
        <taxon>Bacteria</taxon>
        <taxon>Pseudomonadati</taxon>
        <taxon>Pseudomonadota</taxon>
        <taxon>Betaproteobacteria</taxon>
        <taxon>Neisseriales</taxon>
        <taxon>Neisseriaceae</taxon>
        <taxon>Neisseria</taxon>
    </lineage>
</organism>
<accession>A0AA36UN38</accession>